<comment type="caution">
    <text evidence="3">The sequence shown here is derived from an EMBL/GenBank/DDBJ whole genome shotgun (WGS) entry which is preliminary data.</text>
</comment>
<evidence type="ECO:0000313" key="3">
    <source>
        <dbReference type="EMBL" id="PSJ39433.1"/>
    </source>
</evidence>
<keyword evidence="2" id="KW-0732">Signal</keyword>
<dbReference type="EMBL" id="PXYI01000004">
    <property type="protein sequence ID" value="PSJ39433.1"/>
    <property type="molecule type" value="Genomic_DNA"/>
</dbReference>
<feature type="compositionally biased region" description="Polar residues" evidence="1">
    <location>
        <begin position="45"/>
        <end position="59"/>
    </location>
</feature>
<reference evidence="3 4" key="1">
    <citation type="submission" date="2018-03" db="EMBL/GenBank/DDBJ databases">
        <title>The draft genome of Sphingosinicella sp. GL-C-18.</title>
        <authorList>
            <person name="Liu L."/>
            <person name="Li L."/>
            <person name="Liang L."/>
            <person name="Zhang X."/>
            <person name="Wang T."/>
        </authorList>
    </citation>
    <scope>NUCLEOTIDE SEQUENCE [LARGE SCALE GENOMIC DNA]</scope>
    <source>
        <strain evidence="3 4">GL-C-18</strain>
    </source>
</reference>
<dbReference type="PROSITE" id="PS51257">
    <property type="entry name" value="PROKAR_LIPOPROTEIN"/>
    <property type="match status" value="1"/>
</dbReference>
<organism evidence="3 4">
    <name type="scientific">Allosphingosinicella deserti</name>
    <dbReference type="NCBI Taxonomy" id="2116704"/>
    <lineage>
        <taxon>Bacteria</taxon>
        <taxon>Pseudomonadati</taxon>
        <taxon>Pseudomonadota</taxon>
        <taxon>Alphaproteobacteria</taxon>
        <taxon>Sphingomonadales</taxon>
        <taxon>Sphingomonadaceae</taxon>
        <taxon>Allosphingosinicella</taxon>
    </lineage>
</organism>
<dbReference type="AlphaFoldDB" id="A0A2P7QN85"/>
<gene>
    <name evidence="3" type="ORF">C7I55_12505</name>
</gene>
<proteinExistence type="predicted"/>
<feature type="region of interest" description="Disordered" evidence="1">
    <location>
        <begin position="21"/>
        <end position="60"/>
    </location>
</feature>
<keyword evidence="4" id="KW-1185">Reference proteome</keyword>
<protein>
    <submittedName>
        <fullName evidence="3">Uncharacterized protein</fullName>
    </submittedName>
</protein>
<dbReference type="Proteomes" id="UP000241167">
    <property type="component" value="Unassembled WGS sequence"/>
</dbReference>
<evidence type="ECO:0000256" key="1">
    <source>
        <dbReference type="SAM" id="MobiDB-lite"/>
    </source>
</evidence>
<feature type="signal peptide" evidence="2">
    <location>
        <begin position="1"/>
        <end position="20"/>
    </location>
</feature>
<feature type="chain" id="PRO_5015172090" evidence="2">
    <location>
        <begin position="21"/>
        <end position="298"/>
    </location>
</feature>
<evidence type="ECO:0000256" key="2">
    <source>
        <dbReference type="SAM" id="SignalP"/>
    </source>
</evidence>
<feature type="compositionally biased region" description="Polar residues" evidence="1">
    <location>
        <begin position="24"/>
        <end position="38"/>
    </location>
</feature>
<name>A0A2P7QN85_9SPHN</name>
<accession>A0A2P7QN85</accession>
<evidence type="ECO:0000313" key="4">
    <source>
        <dbReference type="Proteomes" id="UP000241167"/>
    </source>
</evidence>
<sequence length="298" mass="31313">MRIVPITTAYLLLVACGSGAPTPDASNESAKVSANTAERSAESPPKSSAPQTSSRWTLQSDREGATLALAETGGKAAVQLFCPAGANMLVVNIPALRRIDSEERLSFGSGSQVEAFVADTKVDRGHGGITATGAFPPDFERLIAGPISAGYGAQSSGPHDAPPKDLVREFVAACSARAVPPEPRTNTAAAACRKQGDQRLDVRPIRAIGTEPFWNAQIDGRCVTYSHPEDQTGTRVWTRYSKDDGGNETWTGALGGKPFELRARSQPGCSDGMSDRAYPIAVELRTGGELRKGCAAPS</sequence>